<proteinExistence type="predicted"/>
<dbReference type="EMBL" id="JBHSAY010000009">
    <property type="protein sequence ID" value="MFC4133094.1"/>
    <property type="molecule type" value="Genomic_DNA"/>
</dbReference>
<gene>
    <name evidence="1" type="ORF">ACFOZ4_20975</name>
</gene>
<name>A0ABV8LTE7_9ACTN</name>
<comment type="caution">
    <text evidence="1">The sequence shown here is derived from an EMBL/GenBank/DDBJ whole genome shotgun (WGS) entry which is preliminary data.</text>
</comment>
<protein>
    <submittedName>
        <fullName evidence="1">Uncharacterized protein</fullName>
    </submittedName>
</protein>
<organism evidence="1 2">
    <name type="scientific">Hamadaea flava</name>
    <dbReference type="NCBI Taxonomy" id="1742688"/>
    <lineage>
        <taxon>Bacteria</taxon>
        <taxon>Bacillati</taxon>
        <taxon>Actinomycetota</taxon>
        <taxon>Actinomycetes</taxon>
        <taxon>Micromonosporales</taxon>
        <taxon>Micromonosporaceae</taxon>
        <taxon>Hamadaea</taxon>
    </lineage>
</organism>
<dbReference type="RefSeq" id="WP_253751764.1">
    <property type="nucleotide sequence ID" value="NZ_JAMZDZ010000001.1"/>
</dbReference>
<keyword evidence="2" id="KW-1185">Reference proteome</keyword>
<sequence>MLDQELPAGGRACQASFDITTLTEAEVQSMDEVTVLDLDESLDLHGILVDRLEALPRDHFKSVYASCLADLRDFYCGQINSSVRTLIERTIELTDRRAAAEVLDGWKRHFELDDDHDGNAIGVESETIEAACTAFAEEMAYGTDVGAADALADSAEQACDDDEPGVNIRLTLRFIARAATAHSMSTAISSSPD</sequence>
<dbReference type="Proteomes" id="UP001595816">
    <property type="component" value="Unassembled WGS sequence"/>
</dbReference>
<reference evidence="2" key="1">
    <citation type="journal article" date="2019" name="Int. J. Syst. Evol. Microbiol.">
        <title>The Global Catalogue of Microorganisms (GCM) 10K type strain sequencing project: providing services to taxonomists for standard genome sequencing and annotation.</title>
        <authorList>
            <consortium name="The Broad Institute Genomics Platform"/>
            <consortium name="The Broad Institute Genome Sequencing Center for Infectious Disease"/>
            <person name="Wu L."/>
            <person name="Ma J."/>
        </authorList>
    </citation>
    <scope>NUCLEOTIDE SEQUENCE [LARGE SCALE GENOMIC DNA]</scope>
    <source>
        <strain evidence="2">CGMCC 4.7289</strain>
    </source>
</reference>
<evidence type="ECO:0000313" key="2">
    <source>
        <dbReference type="Proteomes" id="UP001595816"/>
    </source>
</evidence>
<evidence type="ECO:0000313" key="1">
    <source>
        <dbReference type="EMBL" id="MFC4133094.1"/>
    </source>
</evidence>
<accession>A0ABV8LTE7</accession>